<dbReference type="PANTHER" id="PTHR42788:SF13">
    <property type="entry name" value="ALIPHATIC SULFONATES IMPORT ATP-BINDING PROTEIN SSUB"/>
    <property type="match status" value="1"/>
</dbReference>
<keyword evidence="2" id="KW-0813">Transport</keyword>
<dbReference type="PROSITE" id="PS00211">
    <property type="entry name" value="ABC_TRANSPORTER_1"/>
    <property type="match status" value="1"/>
</dbReference>
<evidence type="ECO:0000259" key="5">
    <source>
        <dbReference type="PROSITE" id="PS50893"/>
    </source>
</evidence>
<dbReference type="SUPFAM" id="SSF52540">
    <property type="entry name" value="P-loop containing nucleoside triphosphate hydrolases"/>
    <property type="match status" value="1"/>
</dbReference>
<protein>
    <submittedName>
        <fullName evidence="6">NitT/TauT family transport system ATP-binding protein</fullName>
    </submittedName>
</protein>
<dbReference type="InterPro" id="IPR050166">
    <property type="entry name" value="ABC_transporter_ATP-bind"/>
</dbReference>
<dbReference type="Gene3D" id="3.40.50.300">
    <property type="entry name" value="P-loop containing nucleotide triphosphate hydrolases"/>
    <property type="match status" value="1"/>
</dbReference>
<reference evidence="6 7" key="1">
    <citation type="submission" date="2020-08" db="EMBL/GenBank/DDBJ databases">
        <title>Genomic Encyclopedia of Type Strains, Phase IV (KMG-V): Genome sequencing to study the core and pangenomes of soil and plant-associated prokaryotes.</title>
        <authorList>
            <person name="Whitman W."/>
        </authorList>
    </citation>
    <scope>NUCLEOTIDE SEQUENCE [LARGE SCALE GENOMIC DNA]</scope>
    <source>
        <strain evidence="6 7">SEMIA 4060</strain>
    </source>
</reference>
<keyword evidence="4 6" id="KW-0067">ATP-binding</keyword>
<dbReference type="CDD" id="cd03293">
    <property type="entry name" value="ABC_NrtD_SsuB_transporters"/>
    <property type="match status" value="1"/>
</dbReference>
<dbReference type="InterPro" id="IPR017871">
    <property type="entry name" value="ABC_transporter-like_CS"/>
</dbReference>
<evidence type="ECO:0000256" key="4">
    <source>
        <dbReference type="ARBA" id="ARBA00022840"/>
    </source>
</evidence>
<dbReference type="InterPro" id="IPR003593">
    <property type="entry name" value="AAA+_ATPase"/>
</dbReference>
<gene>
    <name evidence="6" type="ORF">GGD46_005976</name>
</gene>
<dbReference type="Proteomes" id="UP000565576">
    <property type="component" value="Unassembled WGS sequence"/>
</dbReference>
<proteinExistence type="inferred from homology"/>
<evidence type="ECO:0000256" key="2">
    <source>
        <dbReference type="ARBA" id="ARBA00022448"/>
    </source>
</evidence>
<dbReference type="FunFam" id="3.40.50.300:FF:000425">
    <property type="entry name" value="Probable ABC transporter, ATP-binding subunit"/>
    <property type="match status" value="1"/>
</dbReference>
<dbReference type="GO" id="GO:0015697">
    <property type="term" value="P:quaternary ammonium group transport"/>
    <property type="evidence" value="ECO:0007669"/>
    <property type="project" value="UniProtKB-ARBA"/>
</dbReference>
<dbReference type="PANTHER" id="PTHR42788">
    <property type="entry name" value="TAURINE IMPORT ATP-BINDING PROTEIN-RELATED"/>
    <property type="match status" value="1"/>
</dbReference>
<feature type="domain" description="ABC transporter" evidence="5">
    <location>
        <begin position="5"/>
        <end position="236"/>
    </location>
</feature>
<dbReference type="EMBL" id="JACHBG010000025">
    <property type="protein sequence ID" value="MBB6488656.1"/>
    <property type="molecule type" value="Genomic_DNA"/>
</dbReference>
<keyword evidence="3" id="KW-0547">Nucleotide-binding</keyword>
<dbReference type="PROSITE" id="PS50893">
    <property type="entry name" value="ABC_TRANSPORTER_2"/>
    <property type="match status" value="1"/>
</dbReference>
<organism evidence="6 7">
    <name type="scientific">Rhizobium lusitanum</name>
    <dbReference type="NCBI Taxonomy" id="293958"/>
    <lineage>
        <taxon>Bacteria</taxon>
        <taxon>Pseudomonadati</taxon>
        <taxon>Pseudomonadota</taxon>
        <taxon>Alphaproteobacteria</taxon>
        <taxon>Hyphomicrobiales</taxon>
        <taxon>Rhizobiaceae</taxon>
        <taxon>Rhizobium/Agrobacterium group</taxon>
        <taxon>Rhizobium</taxon>
    </lineage>
</organism>
<dbReference type="Pfam" id="PF00005">
    <property type="entry name" value="ABC_tran"/>
    <property type="match status" value="1"/>
</dbReference>
<dbReference type="RefSeq" id="WP_184710267.1">
    <property type="nucleotide sequence ID" value="NZ_JACHBG010000025.1"/>
</dbReference>
<sequence length="257" mass="28595">MSDIIGIHRVTKTFGDGKSRVTALEDVSLTIRDGEFVVFLGPSGCGKSTLLRMIAGLSTLSAGNIFIDGRPVDGRDPSVGMVFQSYTSFPWLTVEDNIAFGLNLARTDRHTCREKVSRILERVSLTKFAASYPSQLSGGMQQRVAIARALAMEPKILLMDEPFGALDALTRVEMQTFLLDLRSQDRKTVVFVTHDIDEAMLLADRIVVFSPHPGRVAEIIEVDIPHPRTIEQTERPDFTQLRHRLRHLLFSMAKSAA</sequence>
<evidence type="ECO:0000256" key="1">
    <source>
        <dbReference type="ARBA" id="ARBA00005417"/>
    </source>
</evidence>
<evidence type="ECO:0000256" key="3">
    <source>
        <dbReference type="ARBA" id="ARBA00022741"/>
    </source>
</evidence>
<name>A0A7X0IZM2_9HYPH</name>
<dbReference type="SMART" id="SM00382">
    <property type="entry name" value="AAA"/>
    <property type="match status" value="1"/>
</dbReference>
<evidence type="ECO:0000313" key="7">
    <source>
        <dbReference type="Proteomes" id="UP000565576"/>
    </source>
</evidence>
<dbReference type="GO" id="GO:0016887">
    <property type="term" value="F:ATP hydrolysis activity"/>
    <property type="evidence" value="ECO:0007669"/>
    <property type="project" value="InterPro"/>
</dbReference>
<evidence type="ECO:0000313" key="6">
    <source>
        <dbReference type="EMBL" id="MBB6488656.1"/>
    </source>
</evidence>
<dbReference type="GO" id="GO:0005524">
    <property type="term" value="F:ATP binding"/>
    <property type="evidence" value="ECO:0007669"/>
    <property type="project" value="UniProtKB-KW"/>
</dbReference>
<dbReference type="AlphaFoldDB" id="A0A7X0IZM2"/>
<comment type="similarity">
    <text evidence="1">Belongs to the ABC transporter superfamily.</text>
</comment>
<accession>A0A7X0IZM2</accession>
<dbReference type="InterPro" id="IPR003439">
    <property type="entry name" value="ABC_transporter-like_ATP-bd"/>
</dbReference>
<dbReference type="InterPro" id="IPR027417">
    <property type="entry name" value="P-loop_NTPase"/>
</dbReference>
<comment type="caution">
    <text evidence="6">The sequence shown here is derived from an EMBL/GenBank/DDBJ whole genome shotgun (WGS) entry which is preliminary data.</text>
</comment>